<dbReference type="Proteomes" id="UP001220324">
    <property type="component" value="Unassembled WGS sequence"/>
</dbReference>
<proteinExistence type="predicted"/>
<gene>
    <name evidence="1" type="ORF">N7494_002833</name>
</gene>
<evidence type="ECO:0000313" key="2">
    <source>
        <dbReference type="Proteomes" id="UP001220324"/>
    </source>
</evidence>
<dbReference type="EMBL" id="JAQIZZ010000002">
    <property type="protein sequence ID" value="KAJ5553455.1"/>
    <property type="molecule type" value="Genomic_DNA"/>
</dbReference>
<organism evidence="1 2">
    <name type="scientific">Penicillium frequentans</name>
    <dbReference type="NCBI Taxonomy" id="3151616"/>
    <lineage>
        <taxon>Eukaryota</taxon>
        <taxon>Fungi</taxon>
        <taxon>Dikarya</taxon>
        <taxon>Ascomycota</taxon>
        <taxon>Pezizomycotina</taxon>
        <taxon>Eurotiomycetes</taxon>
        <taxon>Eurotiomycetidae</taxon>
        <taxon>Eurotiales</taxon>
        <taxon>Aspergillaceae</taxon>
        <taxon>Penicillium</taxon>
    </lineage>
</organism>
<comment type="caution">
    <text evidence="1">The sequence shown here is derived from an EMBL/GenBank/DDBJ whole genome shotgun (WGS) entry which is preliminary data.</text>
</comment>
<keyword evidence="2" id="KW-1185">Reference proteome</keyword>
<sequence>MPLNEPEYFASPESYNWLDAMSGDKSFIDPRTYEIHETAWMQYPARWSSRLARSNLKKLEGRSNSVFVQKWVQKTVFIKETVGYDPVPDFESEIEDAYSDLEDLAELERMFPIQLEAVPPFPKQSSNQWDNSLFATHMQIHDNQLLHGCSSRQASYSEPHTASQPYSETTSIAVSSLSRSQGSCEELNIGKLIVDKIRHSVVRGREAYRSLHDLMN</sequence>
<protein>
    <submittedName>
        <fullName evidence="1">Uncharacterized protein</fullName>
    </submittedName>
</protein>
<accession>A0AAD6D4I6</accession>
<dbReference type="AlphaFoldDB" id="A0AAD6D4I6"/>
<reference evidence="1 2" key="1">
    <citation type="journal article" date="2023" name="IMA Fungus">
        <title>Comparative genomic study of the Penicillium genus elucidates a diverse pangenome and 15 lateral gene transfer events.</title>
        <authorList>
            <person name="Petersen C."/>
            <person name="Sorensen T."/>
            <person name="Nielsen M.R."/>
            <person name="Sondergaard T.E."/>
            <person name="Sorensen J.L."/>
            <person name="Fitzpatrick D.A."/>
            <person name="Frisvad J.C."/>
            <person name="Nielsen K.L."/>
        </authorList>
    </citation>
    <scope>NUCLEOTIDE SEQUENCE [LARGE SCALE GENOMIC DNA]</scope>
    <source>
        <strain evidence="1 2">IBT 35679</strain>
    </source>
</reference>
<name>A0AAD6D4I6_9EURO</name>
<evidence type="ECO:0000313" key="1">
    <source>
        <dbReference type="EMBL" id="KAJ5553455.1"/>
    </source>
</evidence>